<dbReference type="Gene3D" id="3.40.50.720">
    <property type="entry name" value="NAD(P)-binding Rossmann-like Domain"/>
    <property type="match status" value="1"/>
</dbReference>
<dbReference type="Pfam" id="PF03807">
    <property type="entry name" value="F420_oxidored"/>
    <property type="match status" value="1"/>
</dbReference>
<keyword evidence="1" id="KW-0560">Oxidoreductase</keyword>
<dbReference type="SUPFAM" id="SSF51735">
    <property type="entry name" value="NAD(P)-binding Rossmann-fold domains"/>
    <property type="match status" value="1"/>
</dbReference>
<proteinExistence type="predicted"/>
<evidence type="ECO:0000259" key="2">
    <source>
        <dbReference type="Pfam" id="PF03807"/>
    </source>
</evidence>
<evidence type="ECO:0000256" key="1">
    <source>
        <dbReference type="ARBA" id="ARBA00023002"/>
    </source>
</evidence>
<dbReference type="Proteomes" id="UP000177515">
    <property type="component" value="Chromosome 1"/>
</dbReference>
<accession>A0ABM6F3K7</accession>
<sequence length="209" mass="21654">MHITLIGTGNMGAAFARQLDRAGHQVRITGRDLAKAQALAEQFPHVEAYPAAQALGDSEVVIVATAYPDAVGALRSLGDLRGKVVIDITNPLTADYMGLTVGHSSSAAEEIAKALPGIELVKAFNTLFAQVLADGPLFAGGQRGSVFAASDSERARQTALALARSLGFEGVDAGGLVNARYLEPLAGLNIYLGYGAGLGTSIAPTWIHK</sequence>
<dbReference type="InterPro" id="IPR028939">
    <property type="entry name" value="P5C_Rdtase_cat_N"/>
</dbReference>
<protein>
    <submittedName>
        <fullName evidence="3">NADPH-dependent F420 reductase</fullName>
    </submittedName>
</protein>
<dbReference type="PANTHER" id="PTHR14239:SF10">
    <property type="entry name" value="REDUCTASE"/>
    <property type="match status" value="1"/>
</dbReference>
<feature type="domain" description="Pyrroline-5-carboxylate reductase catalytic N-terminal" evidence="2">
    <location>
        <begin position="3"/>
        <end position="91"/>
    </location>
</feature>
<dbReference type="RefSeq" id="WP_071037173.1">
    <property type="nucleotide sequence ID" value="NZ_CP017754.1"/>
</dbReference>
<evidence type="ECO:0000313" key="4">
    <source>
        <dbReference type="Proteomes" id="UP000177515"/>
    </source>
</evidence>
<gene>
    <name evidence="3" type="ORF">BKK80_09330</name>
</gene>
<keyword evidence="4" id="KW-1185">Reference proteome</keyword>
<dbReference type="PANTHER" id="PTHR14239">
    <property type="entry name" value="DUDULIN-RELATED"/>
    <property type="match status" value="1"/>
</dbReference>
<dbReference type="InterPro" id="IPR036291">
    <property type="entry name" value="NAD(P)-bd_dom_sf"/>
</dbReference>
<dbReference type="InterPro" id="IPR051267">
    <property type="entry name" value="STEAP_metalloreductase"/>
</dbReference>
<reference evidence="3 4" key="1">
    <citation type="submission" date="2016-10" db="EMBL/GenBank/DDBJ databases">
        <title>Complete genome sequences of three Cupriavidus strains isolated from various Malaysian environments.</title>
        <authorList>
            <person name="Abdullah A.A.-A."/>
            <person name="Shafie N.A.H."/>
            <person name="Lau N.S."/>
        </authorList>
    </citation>
    <scope>NUCLEOTIDE SEQUENCE [LARGE SCALE GENOMIC DNA]</scope>
    <source>
        <strain evidence="3 4">USMAA1020</strain>
    </source>
</reference>
<evidence type="ECO:0000313" key="3">
    <source>
        <dbReference type="EMBL" id="AOZ06010.1"/>
    </source>
</evidence>
<organism evidence="3 4">
    <name type="scientific">Cupriavidus malaysiensis</name>
    <dbReference type="NCBI Taxonomy" id="367825"/>
    <lineage>
        <taxon>Bacteria</taxon>
        <taxon>Pseudomonadati</taxon>
        <taxon>Pseudomonadota</taxon>
        <taxon>Betaproteobacteria</taxon>
        <taxon>Burkholderiales</taxon>
        <taxon>Burkholderiaceae</taxon>
        <taxon>Cupriavidus</taxon>
    </lineage>
</organism>
<name>A0ABM6F3K7_9BURK</name>
<dbReference type="EMBL" id="CP017754">
    <property type="protein sequence ID" value="AOZ06010.1"/>
    <property type="molecule type" value="Genomic_DNA"/>
</dbReference>